<feature type="region of interest" description="Disordered" evidence="1">
    <location>
        <begin position="1"/>
        <end position="40"/>
    </location>
</feature>
<dbReference type="AlphaFoldDB" id="A0A9N8RNX3"/>
<name>A0A9N8RNX3_GIBZA</name>
<dbReference type="EMBL" id="CAJPIJ010000184">
    <property type="protein sequence ID" value="CAG2006213.1"/>
    <property type="molecule type" value="Genomic_DNA"/>
</dbReference>
<feature type="domain" description="Heterokaryon incompatibility" evidence="2">
    <location>
        <begin position="397"/>
        <end position="546"/>
    </location>
</feature>
<gene>
    <name evidence="3" type="ORF">MDCFG202_LOCUS518603</name>
</gene>
<dbReference type="PANTHER" id="PTHR33112:SF12">
    <property type="entry name" value="HETEROKARYON INCOMPATIBILITY DOMAIN-CONTAINING PROTEIN"/>
    <property type="match status" value="1"/>
</dbReference>
<protein>
    <recommendedName>
        <fullName evidence="2">Heterokaryon incompatibility domain-containing protein</fullName>
    </recommendedName>
</protein>
<dbReference type="PANTHER" id="PTHR33112">
    <property type="entry name" value="DOMAIN PROTEIN, PUTATIVE-RELATED"/>
    <property type="match status" value="1"/>
</dbReference>
<comment type="caution">
    <text evidence="3">The sequence shown here is derived from an EMBL/GenBank/DDBJ whole genome shotgun (WGS) entry which is preliminary data.</text>
</comment>
<feature type="region of interest" description="Disordered" evidence="1">
    <location>
        <begin position="784"/>
        <end position="805"/>
    </location>
</feature>
<dbReference type="InterPro" id="IPR010730">
    <property type="entry name" value="HET"/>
</dbReference>
<feature type="compositionally biased region" description="Basic and acidic residues" evidence="1">
    <location>
        <begin position="784"/>
        <end position="794"/>
    </location>
</feature>
<reference evidence="3" key="1">
    <citation type="submission" date="2021-03" db="EMBL/GenBank/DDBJ databases">
        <authorList>
            <person name="Alouane T."/>
            <person name="Langin T."/>
            <person name="Bonhomme L."/>
        </authorList>
    </citation>
    <scope>NUCLEOTIDE SEQUENCE</scope>
    <source>
        <strain evidence="3">MDC_Fg202</strain>
    </source>
</reference>
<sequence length="1018" mass="114039">MDSNDSRHNTGNLLNRLRSPFTERTRTPSPAAGSNLQNKTNKAAKLPGLCKHCCKINFEQFASPPAPSKDDSPETRILISLFSVIKNQRAGNCNFCTLLFDAIALKRHDPFEHPAVRDYMPPDVKGRTFKTWAIGIKWHDRMLGVPHPFGQSRNRIIIEEDPSDPDFLRERRDEAMENGERVGLVTSGIIIGRTTTGAVQDTNKDRQLGLTFVAGAGSFAASLLTMDNKLPVVFRVKMHNANAVDAGLLEISLWGYGGRVQAPLTVLSQFNLRIASSHIIVEGRENLRYGRTMGRRVNIEYDCCEWLNHCRENHKHICATPQWSTELPKPAGEHFRLIKIGELKPQNEEGEIPIHTETQTHDDTDAEAEDDEDKNEEYLCKIVQVDVDGREGELPEYAALSYVWGDTGAKSLNLSSENVSQLSQQINDQNEKVARTISDAIKVAKRLGFQYLWADSLCVMQKKSNGDDVKARKSQLKQMDSIFGHAKVVLVASAGKNSEAGLVGVSSPREATQMAREVKPNVNVLLPVEYDKSYGKWDTRGWTLQEKLLSRRLLVFGEKYVSFHCRHGILREDMPAAHAGKGAGPPSIPCLSMPPNSHAPRTATTWNGAPVLLRSPFFSEYAKLLEQYTSRDMTNSSDILDGMYGLLKVLEHMRRSQSPPGSLALKYLQDTGRGGRTLYGLPEEFLDLALLWQPPAAAGTYLTKRSSDVLPSWSWAGWEVGKNPSDGEEDGEYVVHPGVRFEEPFWVSGNDDMSLRKFRATGSNSEERFKPLVMWFKWSAARQEKPAARQEKPAPRPKKSHLKSDSIARLQRTLPVNSQLATKPQHAEGSLVPVNGFGVGIVCGSDDVDSRALKRALKFRGIDYEVAGAAGAPSVPLNIQLDDRHLVCETRVASFRLRQTRSRKEPLWTLVDGVATIEKELQIWEAEILDDNENVIGHIIPTDQRKTISSHPYDFILLSESQYWGNEKRIDIVGYPLYNVMTVEWDTMRWFATRTGLGKISRPAWEAAQPEMKCVILK</sequence>
<accession>A0A9N8RNX3</accession>
<dbReference type="Proteomes" id="UP000746612">
    <property type="component" value="Unassembled WGS sequence"/>
</dbReference>
<dbReference type="Pfam" id="PF06985">
    <property type="entry name" value="HET"/>
    <property type="match status" value="1"/>
</dbReference>
<evidence type="ECO:0000256" key="1">
    <source>
        <dbReference type="SAM" id="MobiDB-lite"/>
    </source>
</evidence>
<organism evidence="3 4">
    <name type="scientific">Gibberella zeae</name>
    <name type="common">Wheat head blight fungus</name>
    <name type="synonym">Fusarium graminearum</name>
    <dbReference type="NCBI Taxonomy" id="5518"/>
    <lineage>
        <taxon>Eukaryota</taxon>
        <taxon>Fungi</taxon>
        <taxon>Dikarya</taxon>
        <taxon>Ascomycota</taxon>
        <taxon>Pezizomycotina</taxon>
        <taxon>Sordariomycetes</taxon>
        <taxon>Hypocreomycetidae</taxon>
        <taxon>Hypocreales</taxon>
        <taxon>Nectriaceae</taxon>
        <taxon>Fusarium</taxon>
    </lineage>
</organism>
<evidence type="ECO:0000313" key="3">
    <source>
        <dbReference type="EMBL" id="CAG2006213.1"/>
    </source>
</evidence>
<evidence type="ECO:0000313" key="4">
    <source>
        <dbReference type="Proteomes" id="UP000746612"/>
    </source>
</evidence>
<evidence type="ECO:0000259" key="2">
    <source>
        <dbReference type="Pfam" id="PF06985"/>
    </source>
</evidence>
<proteinExistence type="predicted"/>